<accession>A0A8H7GYM6</accession>
<keyword evidence="4" id="KW-0677">Repeat</keyword>
<feature type="transmembrane region" description="Helical" evidence="11">
    <location>
        <begin position="172"/>
        <end position="193"/>
    </location>
</feature>
<sequence>MGAELKRKNHLQKDSDVTAVESLVAGSVSGAVARAVTAPLDTIKIRLQLLLMREDGLKGTGLVKELLRNEGIRALWKGNVPAEGLYILYGASQFTSFTMINKWFLHFQDQNHFSVSQLTQLLLVGGATGFISTFVTYPFDLLRTRLVAHESRNLLSIKDTCKSIHALDGLKGFFFGVHPTLLSVVMSSGLFFWSYSLARDAAEEINKRSHGKLWGVEAMCGFVAGVTAKAITFPLDTIRKRMQVLRGGRASQMLIDHWRSYGLANFYRGFGVSVIKTAPTSAISMAIYEYSISSMRAMKGSAESRF</sequence>
<dbReference type="PANTHER" id="PTHR24089">
    <property type="entry name" value="SOLUTE CARRIER FAMILY 25"/>
    <property type="match status" value="1"/>
</dbReference>
<dbReference type="InterPro" id="IPR018108">
    <property type="entry name" value="MCP_transmembrane"/>
</dbReference>
<evidence type="ECO:0000256" key="5">
    <source>
        <dbReference type="ARBA" id="ARBA00022792"/>
    </source>
</evidence>
<evidence type="ECO:0000256" key="10">
    <source>
        <dbReference type="RuleBase" id="RU000488"/>
    </source>
</evidence>
<feature type="repeat" description="Solcar" evidence="9">
    <location>
        <begin position="116"/>
        <end position="201"/>
    </location>
</feature>
<dbReference type="EMBL" id="JACBPP010000001">
    <property type="protein sequence ID" value="KAF8004999.1"/>
    <property type="molecule type" value="Genomic_DNA"/>
</dbReference>
<feature type="repeat" description="Solcar" evidence="9">
    <location>
        <begin position="17"/>
        <end position="103"/>
    </location>
</feature>
<keyword evidence="6 11" id="KW-1133">Transmembrane helix</keyword>
<name>A0A8H7GYM6_9ASCO</name>
<dbReference type="InterPro" id="IPR023395">
    <property type="entry name" value="MCP_dom_sf"/>
</dbReference>
<dbReference type="AlphaFoldDB" id="A0A8H7GYM6"/>
<evidence type="ECO:0000313" key="13">
    <source>
        <dbReference type="Proteomes" id="UP000649328"/>
    </source>
</evidence>
<dbReference type="SUPFAM" id="SSF103506">
    <property type="entry name" value="Mitochondrial carrier"/>
    <property type="match status" value="1"/>
</dbReference>
<dbReference type="InterPro" id="IPR002067">
    <property type="entry name" value="MCP"/>
</dbReference>
<keyword evidence="13" id="KW-1185">Reference proteome</keyword>
<reference evidence="12" key="1">
    <citation type="submission" date="2020-10" db="EMBL/GenBank/DDBJ databases">
        <title>The Whole-Genome Sequence of Metschnikowia persimmonesis, a Novel Endophytic Yeast Species Isolated from Medicinal Plant Diospyros kaki Thumb.</title>
        <authorList>
            <person name="Rahmat E."/>
            <person name="Kang Y."/>
        </authorList>
    </citation>
    <scope>NUCLEOTIDE SEQUENCE</scope>
    <source>
        <strain evidence="12">KIOM G15050</strain>
    </source>
</reference>
<evidence type="ECO:0000256" key="8">
    <source>
        <dbReference type="ARBA" id="ARBA00023136"/>
    </source>
</evidence>
<keyword evidence="5" id="KW-0999">Mitochondrion inner membrane</keyword>
<organism evidence="12 13">
    <name type="scientific">Metschnikowia pulcherrima</name>
    <dbReference type="NCBI Taxonomy" id="27326"/>
    <lineage>
        <taxon>Eukaryota</taxon>
        <taxon>Fungi</taxon>
        <taxon>Dikarya</taxon>
        <taxon>Ascomycota</taxon>
        <taxon>Saccharomycotina</taxon>
        <taxon>Pichiomycetes</taxon>
        <taxon>Metschnikowiaceae</taxon>
        <taxon>Metschnikowia</taxon>
    </lineage>
</organism>
<dbReference type="Pfam" id="PF00153">
    <property type="entry name" value="Mito_carr"/>
    <property type="match status" value="3"/>
</dbReference>
<evidence type="ECO:0000256" key="4">
    <source>
        <dbReference type="ARBA" id="ARBA00022737"/>
    </source>
</evidence>
<evidence type="ECO:0008006" key="14">
    <source>
        <dbReference type="Google" id="ProtNLM"/>
    </source>
</evidence>
<dbReference type="PRINTS" id="PR00926">
    <property type="entry name" value="MITOCARRIER"/>
</dbReference>
<feature type="transmembrane region" description="Helical" evidence="11">
    <location>
        <begin position="213"/>
        <end position="232"/>
    </location>
</feature>
<evidence type="ECO:0000313" key="12">
    <source>
        <dbReference type="EMBL" id="KAF8004999.1"/>
    </source>
</evidence>
<evidence type="ECO:0000256" key="2">
    <source>
        <dbReference type="ARBA" id="ARBA00022448"/>
    </source>
</evidence>
<keyword evidence="8 9" id="KW-0472">Membrane</keyword>
<dbReference type="Proteomes" id="UP000649328">
    <property type="component" value="Unassembled WGS sequence"/>
</dbReference>
<keyword evidence="3 9" id="KW-0812">Transmembrane</keyword>
<comment type="caution">
    <text evidence="12">The sequence shown here is derived from an EMBL/GenBank/DDBJ whole genome shotgun (WGS) entry which is preliminary data.</text>
</comment>
<evidence type="ECO:0000256" key="9">
    <source>
        <dbReference type="PROSITE-ProRule" id="PRU00282"/>
    </source>
</evidence>
<keyword evidence="2 10" id="KW-0813">Transport</keyword>
<evidence type="ECO:0000256" key="6">
    <source>
        <dbReference type="ARBA" id="ARBA00022989"/>
    </source>
</evidence>
<dbReference type="OrthoDB" id="18574at2759"/>
<comment type="subcellular location">
    <subcellularLocation>
        <location evidence="1">Mitochondrion inner membrane</location>
        <topology evidence="1">Multi-pass membrane protein</topology>
    </subcellularLocation>
</comment>
<comment type="similarity">
    <text evidence="10">Belongs to the mitochondrial carrier (TC 2.A.29) family.</text>
</comment>
<dbReference type="Gene3D" id="1.50.40.10">
    <property type="entry name" value="Mitochondrial carrier domain"/>
    <property type="match status" value="1"/>
</dbReference>
<proteinExistence type="inferred from homology"/>
<dbReference type="GO" id="GO:0005743">
    <property type="term" value="C:mitochondrial inner membrane"/>
    <property type="evidence" value="ECO:0007669"/>
    <property type="project" value="UniProtKB-SubCell"/>
</dbReference>
<evidence type="ECO:0000256" key="3">
    <source>
        <dbReference type="ARBA" id="ARBA00022692"/>
    </source>
</evidence>
<evidence type="ECO:0000256" key="11">
    <source>
        <dbReference type="SAM" id="Phobius"/>
    </source>
</evidence>
<dbReference type="PROSITE" id="PS50920">
    <property type="entry name" value="SOLCAR"/>
    <property type="match status" value="3"/>
</dbReference>
<keyword evidence="7" id="KW-0496">Mitochondrion</keyword>
<protein>
    <recommendedName>
        <fullName evidence="14">Mitochondrial thiamine pyrophosphate carrier 1</fullName>
    </recommendedName>
</protein>
<evidence type="ECO:0000256" key="1">
    <source>
        <dbReference type="ARBA" id="ARBA00004448"/>
    </source>
</evidence>
<evidence type="ECO:0000256" key="7">
    <source>
        <dbReference type="ARBA" id="ARBA00023128"/>
    </source>
</evidence>
<dbReference type="GO" id="GO:0055085">
    <property type="term" value="P:transmembrane transport"/>
    <property type="evidence" value="ECO:0007669"/>
    <property type="project" value="InterPro"/>
</dbReference>
<gene>
    <name evidence="12" type="ORF">HF325_000456</name>
</gene>
<feature type="repeat" description="Solcar" evidence="9">
    <location>
        <begin position="212"/>
        <end position="294"/>
    </location>
</feature>